<organism evidence="1 2">
    <name type="scientific">Jimgerdemannia flammicorona</name>
    <dbReference type="NCBI Taxonomy" id="994334"/>
    <lineage>
        <taxon>Eukaryota</taxon>
        <taxon>Fungi</taxon>
        <taxon>Fungi incertae sedis</taxon>
        <taxon>Mucoromycota</taxon>
        <taxon>Mucoromycotina</taxon>
        <taxon>Endogonomycetes</taxon>
        <taxon>Endogonales</taxon>
        <taxon>Endogonaceae</taxon>
        <taxon>Jimgerdemannia</taxon>
    </lineage>
</organism>
<dbReference type="EMBL" id="RBNJ01002736">
    <property type="protein sequence ID" value="RUS31645.1"/>
    <property type="molecule type" value="Genomic_DNA"/>
</dbReference>
<sequence length="215" mass="22933">METAATGYSEALKAYCFGMGCRLKKIVECMQDFVLLLSNKEQAEKKKFATEKKQGPSSRGSSFSVHYFAASSPSVFTFFPAGSSDLGGAFPSARSSSLESFSTIRPRSHLISISSSRTRFSSRSALELISRAVRSSACSRCFFLMRKRADAAVLRRRLSSSAANFDAVSGSTSSSGPGDPASLGVVEPIIDVESIDAWRRLVEAGPAAGSAETPI</sequence>
<dbReference type="AlphaFoldDB" id="A0A433QPD8"/>
<evidence type="ECO:0000313" key="2">
    <source>
        <dbReference type="Proteomes" id="UP000274822"/>
    </source>
</evidence>
<dbReference type="Proteomes" id="UP000274822">
    <property type="component" value="Unassembled WGS sequence"/>
</dbReference>
<name>A0A433QPD8_9FUNG</name>
<protein>
    <submittedName>
        <fullName evidence="1">Uncharacterized protein</fullName>
    </submittedName>
</protein>
<reference evidence="1 2" key="1">
    <citation type="journal article" date="2018" name="New Phytol.">
        <title>Phylogenomics of Endogonaceae and evolution of mycorrhizas within Mucoromycota.</title>
        <authorList>
            <person name="Chang Y."/>
            <person name="Desiro A."/>
            <person name="Na H."/>
            <person name="Sandor L."/>
            <person name="Lipzen A."/>
            <person name="Clum A."/>
            <person name="Barry K."/>
            <person name="Grigoriev I.V."/>
            <person name="Martin F.M."/>
            <person name="Stajich J.E."/>
            <person name="Smith M.E."/>
            <person name="Bonito G."/>
            <person name="Spatafora J.W."/>
        </authorList>
    </citation>
    <scope>NUCLEOTIDE SEQUENCE [LARGE SCALE GENOMIC DNA]</scope>
    <source>
        <strain evidence="1 2">AD002</strain>
    </source>
</reference>
<evidence type="ECO:0000313" key="1">
    <source>
        <dbReference type="EMBL" id="RUS31645.1"/>
    </source>
</evidence>
<proteinExistence type="predicted"/>
<accession>A0A433QPD8</accession>
<comment type="caution">
    <text evidence="1">The sequence shown here is derived from an EMBL/GenBank/DDBJ whole genome shotgun (WGS) entry which is preliminary data.</text>
</comment>
<keyword evidence="2" id="KW-1185">Reference proteome</keyword>
<gene>
    <name evidence="1" type="ORF">BC938DRAFT_477369</name>
</gene>